<gene>
    <name evidence="2" type="ORF">BWK73_31550</name>
</gene>
<protein>
    <recommendedName>
        <fullName evidence="1">ATPase AAA-type core domain-containing protein</fullName>
    </recommendedName>
</protein>
<dbReference type="GO" id="GO:0016887">
    <property type="term" value="F:ATP hydrolysis activity"/>
    <property type="evidence" value="ECO:0007669"/>
    <property type="project" value="InterPro"/>
</dbReference>
<dbReference type="Pfam" id="PF13304">
    <property type="entry name" value="AAA_21"/>
    <property type="match status" value="1"/>
</dbReference>
<dbReference type="SUPFAM" id="SSF52540">
    <property type="entry name" value="P-loop containing nucleoside triphosphate hydrolases"/>
    <property type="match status" value="1"/>
</dbReference>
<evidence type="ECO:0000313" key="2">
    <source>
        <dbReference type="EMBL" id="OQX06151.1"/>
    </source>
</evidence>
<dbReference type="InterPro" id="IPR027417">
    <property type="entry name" value="P-loop_NTPase"/>
</dbReference>
<reference evidence="2 3" key="1">
    <citation type="submission" date="2017-01" db="EMBL/GenBank/DDBJ databases">
        <title>Novel large sulfur bacteria in the metagenomes of groundwater-fed chemosynthetic microbial mats in the Lake Huron basin.</title>
        <authorList>
            <person name="Sharrar A.M."/>
            <person name="Flood B.E."/>
            <person name="Bailey J.V."/>
            <person name="Jones D.S."/>
            <person name="Biddanda B."/>
            <person name="Ruberg S.A."/>
            <person name="Marcus D.N."/>
            <person name="Dick G.J."/>
        </authorList>
    </citation>
    <scope>NUCLEOTIDE SEQUENCE [LARGE SCALE GENOMIC DNA]</scope>
    <source>
        <strain evidence="2">A8</strain>
    </source>
</reference>
<dbReference type="PIRSF" id="PIRSF029347">
    <property type="entry name" value="RecF"/>
    <property type="match status" value="1"/>
</dbReference>
<dbReference type="InterPro" id="IPR003959">
    <property type="entry name" value="ATPase_AAA_core"/>
</dbReference>
<proteinExistence type="predicted"/>
<sequence length="380" mass="42982">MGTPQLKGYLNHVEIRGFRSLKDVSVELSPLTVLIGANGAGKSNFIKFFEMMRWLMDGRSLREWVLRESGADDNLFMGKDITDSVTCRLSLTIEGQQDRYEYQAKFLADTSDQMSIVYEHTRSSDEKWMMLPSASTDISSVFYQGIRKPILADGKLLKSGIPQVLGYFLQRCRVYQFHDTARNAAIKNRHDTSDSVFLNSDGGNLAAVLLSLQENQPKRFKLIEKQISRVLSSFDGFVLEPQYGKVMLRWRHKQGDKIMGAHLTSDGSLRLFCLITLLNLPVEQLPDIILLDEPELGLHPNAITLIAAMIQRVSHTSQVILATQSPFMVDCFELDNIVVADLEEGATRLRKLAKETYQQWLDDEFSVSELWLSNVLGGQP</sequence>
<feature type="domain" description="ATPase AAA-type core" evidence="1">
    <location>
        <begin position="31"/>
        <end position="330"/>
    </location>
</feature>
<evidence type="ECO:0000313" key="3">
    <source>
        <dbReference type="Proteomes" id="UP000192491"/>
    </source>
</evidence>
<dbReference type="Proteomes" id="UP000192491">
    <property type="component" value="Unassembled WGS sequence"/>
</dbReference>
<dbReference type="AlphaFoldDB" id="A0A1Y1QIA7"/>
<dbReference type="GO" id="GO:0000731">
    <property type="term" value="P:DNA synthesis involved in DNA repair"/>
    <property type="evidence" value="ECO:0007669"/>
    <property type="project" value="TreeGrafter"/>
</dbReference>
<name>A0A1Y1QIA7_9GAMM</name>
<evidence type="ECO:0000259" key="1">
    <source>
        <dbReference type="Pfam" id="PF13304"/>
    </source>
</evidence>
<accession>A0A1Y1QIA7</accession>
<dbReference type="Gene3D" id="3.40.50.300">
    <property type="entry name" value="P-loop containing nucleotide triphosphate hydrolases"/>
    <property type="match status" value="1"/>
</dbReference>
<dbReference type="GO" id="GO:0006302">
    <property type="term" value="P:double-strand break repair"/>
    <property type="evidence" value="ECO:0007669"/>
    <property type="project" value="TreeGrafter"/>
</dbReference>
<dbReference type="PANTHER" id="PTHR32182:SF22">
    <property type="entry name" value="ATP-DEPENDENT ENDONUCLEASE, OLD FAMILY-RELATED"/>
    <property type="match status" value="1"/>
</dbReference>
<dbReference type="GO" id="GO:0005524">
    <property type="term" value="F:ATP binding"/>
    <property type="evidence" value="ECO:0007669"/>
    <property type="project" value="InterPro"/>
</dbReference>
<comment type="caution">
    <text evidence="2">The sequence shown here is derived from an EMBL/GenBank/DDBJ whole genome shotgun (WGS) entry which is preliminary data.</text>
</comment>
<dbReference type="InterPro" id="IPR014555">
    <property type="entry name" value="RecF-like"/>
</dbReference>
<dbReference type="EMBL" id="MTEJ01000257">
    <property type="protein sequence ID" value="OQX06151.1"/>
    <property type="molecule type" value="Genomic_DNA"/>
</dbReference>
<dbReference type="PANTHER" id="PTHR32182">
    <property type="entry name" value="DNA REPLICATION AND REPAIR PROTEIN RECF"/>
    <property type="match status" value="1"/>
</dbReference>
<organism evidence="2 3">
    <name type="scientific">Thiothrix lacustris</name>
    <dbReference type="NCBI Taxonomy" id="525917"/>
    <lineage>
        <taxon>Bacteria</taxon>
        <taxon>Pseudomonadati</taxon>
        <taxon>Pseudomonadota</taxon>
        <taxon>Gammaproteobacteria</taxon>
        <taxon>Thiotrichales</taxon>
        <taxon>Thiotrichaceae</taxon>
        <taxon>Thiothrix</taxon>
    </lineage>
</organism>